<dbReference type="PANTHER" id="PTHR33710:SF71">
    <property type="entry name" value="ENDONUCLEASE_EXONUCLEASE_PHOSPHATASE DOMAIN-CONTAINING PROTEIN"/>
    <property type="match status" value="1"/>
</dbReference>
<feature type="transmembrane region" description="Helical" evidence="1">
    <location>
        <begin position="63"/>
        <end position="84"/>
    </location>
</feature>
<evidence type="ECO:0000313" key="3">
    <source>
        <dbReference type="Proteomes" id="UP000594261"/>
    </source>
</evidence>
<reference evidence="2 3" key="1">
    <citation type="journal article" date="2016" name="G3 (Bethesda)">
        <title>First Draft Assembly and Annotation of the Genome of a California Endemic Oak Quercus lobata Nee (Fagaceae).</title>
        <authorList>
            <person name="Sork V.L."/>
            <person name="Fitz-Gibbon S.T."/>
            <person name="Puiu D."/>
            <person name="Crepeau M."/>
            <person name="Gugger P.F."/>
            <person name="Sherman R."/>
            <person name="Stevens K."/>
            <person name="Langley C.H."/>
            <person name="Pellegrini M."/>
            <person name="Salzberg S.L."/>
        </authorList>
    </citation>
    <scope>NUCLEOTIDE SEQUENCE [LARGE SCALE GENOMIC DNA]</scope>
    <source>
        <strain evidence="2 3">cv. SW786</strain>
    </source>
</reference>
<keyword evidence="1" id="KW-1133">Transmembrane helix</keyword>
<keyword evidence="1" id="KW-0812">Transmembrane</keyword>
<protein>
    <submittedName>
        <fullName evidence="2">Uncharacterized protein</fullName>
    </submittedName>
</protein>
<keyword evidence="1" id="KW-0472">Membrane</keyword>
<dbReference type="EMBL" id="LRBV02000009">
    <property type="status" value="NOT_ANNOTATED_CDS"/>
    <property type="molecule type" value="Genomic_DNA"/>
</dbReference>
<keyword evidence="3" id="KW-1185">Reference proteome</keyword>
<accession>A0A7N2RB34</accession>
<evidence type="ECO:0000313" key="2">
    <source>
        <dbReference type="EnsemblPlants" id="QL09p047340:mrna"/>
    </source>
</evidence>
<organism evidence="2 3">
    <name type="scientific">Quercus lobata</name>
    <name type="common">Valley oak</name>
    <dbReference type="NCBI Taxonomy" id="97700"/>
    <lineage>
        <taxon>Eukaryota</taxon>
        <taxon>Viridiplantae</taxon>
        <taxon>Streptophyta</taxon>
        <taxon>Embryophyta</taxon>
        <taxon>Tracheophyta</taxon>
        <taxon>Spermatophyta</taxon>
        <taxon>Magnoliopsida</taxon>
        <taxon>eudicotyledons</taxon>
        <taxon>Gunneridae</taxon>
        <taxon>Pentapetalae</taxon>
        <taxon>rosids</taxon>
        <taxon>fabids</taxon>
        <taxon>Fagales</taxon>
        <taxon>Fagaceae</taxon>
        <taxon>Quercus</taxon>
    </lineage>
</organism>
<dbReference type="InParanoid" id="A0A7N2RB34"/>
<proteinExistence type="predicted"/>
<evidence type="ECO:0000256" key="1">
    <source>
        <dbReference type="SAM" id="Phobius"/>
    </source>
</evidence>
<dbReference type="EnsemblPlants" id="QL09p047340:mrna">
    <property type="protein sequence ID" value="QL09p047340:mrna"/>
    <property type="gene ID" value="QL09p047340"/>
</dbReference>
<dbReference type="AlphaFoldDB" id="A0A7N2RB34"/>
<dbReference type="PANTHER" id="PTHR33710">
    <property type="entry name" value="BNAC02G09200D PROTEIN"/>
    <property type="match status" value="1"/>
</dbReference>
<feature type="transmembrane region" description="Helical" evidence="1">
    <location>
        <begin position="12"/>
        <end position="31"/>
    </location>
</feature>
<name>A0A7N2RB34_QUELO</name>
<dbReference type="Proteomes" id="UP000594261">
    <property type="component" value="Chromosome 9"/>
</dbReference>
<dbReference type="Gramene" id="QL09p047340:mrna">
    <property type="protein sequence ID" value="QL09p047340:mrna"/>
    <property type="gene ID" value="QL09p047340"/>
</dbReference>
<reference evidence="2" key="2">
    <citation type="submission" date="2021-01" db="UniProtKB">
        <authorList>
            <consortium name="EnsemblPlants"/>
        </authorList>
    </citation>
    <scope>IDENTIFICATION</scope>
</reference>
<sequence length="188" mass="21495">MTGWLWMMSGVLRMFQLFFGLTYYSATYFYANELDNSSQPEMKHPKLEKGKRSEGSFLIQNKLLAIDFAVNKLVFMVALLCIGLRMWIVQFRLNLGLMLIPLSMMLEVILKNSWGLMKLWRGSPLTWCNNDFDSTCTCARLDRALASASWIELFPSTVFEHDPSTGSDQSVIFIPLDSGPSAMYKEAF</sequence>